<organism evidence="8 9">
    <name type="scientific">Brachybacterium halotolerans</name>
    <dbReference type="NCBI Taxonomy" id="2795215"/>
    <lineage>
        <taxon>Bacteria</taxon>
        <taxon>Bacillati</taxon>
        <taxon>Actinomycetota</taxon>
        <taxon>Actinomycetes</taxon>
        <taxon>Micrococcales</taxon>
        <taxon>Dermabacteraceae</taxon>
        <taxon>Brachybacterium</taxon>
    </lineage>
</organism>
<dbReference type="InterPro" id="IPR036138">
    <property type="entry name" value="PBP_dimer_sf"/>
</dbReference>
<keyword evidence="8" id="KW-0131">Cell cycle</keyword>
<dbReference type="Pfam" id="PF00905">
    <property type="entry name" value="Transpeptidase"/>
    <property type="match status" value="1"/>
</dbReference>
<dbReference type="GO" id="GO:0051301">
    <property type="term" value="P:cell division"/>
    <property type="evidence" value="ECO:0007669"/>
    <property type="project" value="UniProtKB-KW"/>
</dbReference>
<dbReference type="SUPFAM" id="SSF56601">
    <property type="entry name" value="beta-lactamase/transpeptidase-like"/>
    <property type="match status" value="1"/>
</dbReference>
<accession>A0ABS1BAW9</accession>
<evidence type="ECO:0000256" key="4">
    <source>
        <dbReference type="SAM" id="MobiDB-lite"/>
    </source>
</evidence>
<evidence type="ECO:0000256" key="3">
    <source>
        <dbReference type="ARBA" id="ARBA00023136"/>
    </source>
</evidence>
<evidence type="ECO:0000259" key="6">
    <source>
        <dbReference type="Pfam" id="PF00905"/>
    </source>
</evidence>
<keyword evidence="3 5" id="KW-0472">Membrane</keyword>
<dbReference type="Gene3D" id="3.90.1310.10">
    <property type="entry name" value="Penicillin-binding protein 2a (Domain 2)"/>
    <property type="match status" value="1"/>
</dbReference>
<dbReference type="Gene3D" id="3.40.710.10">
    <property type="entry name" value="DD-peptidase/beta-lactamase superfamily"/>
    <property type="match status" value="1"/>
</dbReference>
<reference evidence="8 9" key="1">
    <citation type="submission" date="2020-12" db="EMBL/GenBank/DDBJ databases">
        <title>Brachybacterium sp. MASK1Z-5, whole genome shotgun sequence.</title>
        <authorList>
            <person name="Tuo L."/>
        </authorList>
    </citation>
    <scope>NUCLEOTIDE SEQUENCE [LARGE SCALE GENOMIC DNA]</scope>
    <source>
        <strain evidence="8 9">MASK1Z-5</strain>
    </source>
</reference>
<dbReference type="EMBL" id="JAEDAJ010000005">
    <property type="protein sequence ID" value="MBK0331754.1"/>
    <property type="molecule type" value="Genomic_DNA"/>
</dbReference>
<keyword evidence="9" id="KW-1185">Reference proteome</keyword>
<dbReference type="SUPFAM" id="SSF56519">
    <property type="entry name" value="Penicillin binding protein dimerisation domain"/>
    <property type="match status" value="1"/>
</dbReference>
<feature type="transmembrane region" description="Helical" evidence="5">
    <location>
        <begin position="20"/>
        <end position="39"/>
    </location>
</feature>
<dbReference type="Proteomes" id="UP000612352">
    <property type="component" value="Unassembled WGS sequence"/>
</dbReference>
<evidence type="ECO:0000259" key="7">
    <source>
        <dbReference type="Pfam" id="PF03717"/>
    </source>
</evidence>
<comment type="subcellular location">
    <subcellularLocation>
        <location evidence="1">Membrane</location>
    </subcellularLocation>
</comment>
<dbReference type="InterPro" id="IPR001460">
    <property type="entry name" value="PCN-bd_Tpept"/>
</dbReference>
<dbReference type="InterPro" id="IPR005311">
    <property type="entry name" value="PBP_dimer"/>
</dbReference>
<dbReference type="Pfam" id="PF03717">
    <property type="entry name" value="PBP_dimer"/>
    <property type="match status" value="1"/>
</dbReference>
<keyword evidence="8" id="KW-0132">Cell division</keyword>
<evidence type="ECO:0000256" key="1">
    <source>
        <dbReference type="ARBA" id="ARBA00004370"/>
    </source>
</evidence>
<feature type="domain" description="Penicillin-binding protein transpeptidase" evidence="6">
    <location>
        <begin position="369"/>
        <end position="648"/>
    </location>
</feature>
<keyword evidence="5" id="KW-1133">Transmembrane helix</keyword>
<evidence type="ECO:0000256" key="2">
    <source>
        <dbReference type="ARBA" id="ARBA00007171"/>
    </source>
</evidence>
<sequence>MASASSPSEPAPTRRRRGPIIAGISAVVVLALIAAFFIVRDRAGDGSKEAKALATALASGDFSGVTLTGTDAAGAKKEREKALGDLQDATGKAPSVDVSKVEKGDDGTRTATLDWSWTLPHDAGTWDYTTTATLTEDGDTWATSLDPSELAPDLTADETVSLRTVQGDLGSITDRDGDDLYGPREVRVLGIDKTQVDADQQQDAAKKLADLLGIDADTFAASVKSAGEKAFVPALTIRESAVDDYPLGKAADVPGYHEEKETQPLAVTKDFAPGVLGSLREATKEDIDESDGKIVEGDMVGSGGVAAAERDALVGTLGVEVVAADAKTGKERKLHATDATAGKDVQTTLDTDLQKKATEAIADQDSASAVVVMQPSTGDVLASALGPTGQSYPVGLVGQYAPGSTFKTVTALSLLRAGDTPDTSVECPATASVEGRSFKNADSMDKSLFGKMSLATAIAHSCNTAMLLQYDTVSQKKLADAATTLGIGQDAPEGLSSAFMGKVDPDDSGVEHAADMMGQGRVLTSPLSMATVLSSIQNGSTVRPRILADDDSKAPDVDNPLTKDETSQLQDMLHGVVTEGTLKSTFGDVKGDQIIGKTGTAEWTDENGDDKLHSWVVVAQGDVVVAAFVEDGGYGATTAGPIAKEVLQDAQKQG</sequence>
<comment type="similarity">
    <text evidence="2">Belongs to the transpeptidase family.</text>
</comment>
<dbReference type="InterPro" id="IPR050515">
    <property type="entry name" value="Beta-lactam/transpept"/>
</dbReference>
<proteinExistence type="inferred from homology"/>
<evidence type="ECO:0000313" key="8">
    <source>
        <dbReference type="EMBL" id="MBK0331754.1"/>
    </source>
</evidence>
<name>A0ABS1BAW9_9MICO</name>
<evidence type="ECO:0000256" key="5">
    <source>
        <dbReference type="SAM" id="Phobius"/>
    </source>
</evidence>
<keyword evidence="5" id="KW-0812">Transmembrane</keyword>
<dbReference type="RefSeq" id="WP_200502405.1">
    <property type="nucleotide sequence ID" value="NZ_JAEDAJ010000005.1"/>
</dbReference>
<dbReference type="PANTHER" id="PTHR30627:SF24">
    <property type="entry name" value="PENICILLIN-BINDING PROTEIN 4B"/>
    <property type="match status" value="1"/>
</dbReference>
<feature type="region of interest" description="Disordered" evidence="4">
    <location>
        <begin position="84"/>
        <end position="105"/>
    </location>
</feature>
<dbReference type="InterPro" id="IPR012338">
    <property type="entry name" value="Beta-lactam/transpept-like"/>
</dbReference>
<gene>
    <name evidence="8" type="ORF">I8D64_10090</name>
</gene>
<comment type="caution">
    <text evidence="8">The sequence shown here is derived from an EMBL/GenBank/DDBJ whole genome shotgun (WGS) entry which is preliminary data.</text>
</comment>
<dbReference type="PANTHER" id="PTHR30627">
    <property type="entry name" value="PEPTIDOGLYCAN D,D-TRANSPEPTIDASE"/>
    <property type="match status" value="1"/>
</dbReference>
<protein>
    <submittedName>
        <fullName evidence="8">Cell division protein FtsI</fullName>
    </submittedName>
</protein>
<evidence type="ECO:0000313" key="9">
    <source>
        <dbReference type="Proteomes" id="UP000612352"/>
    </source>
</evidence>
<feature type="domain" description="Penicillin-binding protein dimerisation" evidence="7">
    <location>
        <begin position="170"/>
        <end position="327"/>
    </location>
</feature>